<reference evidence="3 4" key="1">
    <citation type="journal article" date="2023" name="G3 (Bethesda)">
        <title>A haplotype-resolved chromosome-scale genome for Quercus rubra L. provides insights into the genetics of adaptive traits for red oak species.</title>
        <authorList>
            <person name="Kapoor B."/>
            <person name="Jenkins J."/>
            <person name="Schmutz J."/>
            <person name="Zhebentyayeva T."/>
            <person name="Kuelheim C."/>
            <person name="Coggeshall M."/>
            <person name="Heim C."/>
            <person name="Lasky J.R."/>
            <person name="Leites L."/>
            <person name="Islam-Faridi N."/>
            <person name="Romero-Severson J."/>
            <person name="DeLeo V.L."/>
            <person name="Lucas S.M."/>
            <person name="Lazic D."/>
            <person name="Gailing O."/>
            <person name="Carlson J."/>
            <person name="Staton M."/>
        </authorList>
    </citation>
    <scope>NUCLEOTIDE SEQUENCE [LARGE SCALE GENOMIC DNA]</scope>
    <source>
        <strain evidence="3">Pseudo-F2</strain>
    </source>
</reference>
<gene>
    <name evidence="3" type="ORF">RGQ29_009367</name>
    <name evidence="2" type="ORF">RGQ29_033137</name>
</gene>
<dbReference type="EMBL" id="JAXUIC010000002">
    <property type="protein sequence ID" value="KAK4599279.1"/>
    <property type="molecule type" value="Genomic_DNA"/>
</dbReference>
<evidence type="ECO:0000256" key="1">
    <source>
        <dbReference type="SAM" id="SignalP"/>
    </source>
</evidence>
<dbReference type="Proteomes" id="UP001324115">
    <property type="component" value="Unassembled WGS sequence"/>
</dbReference>
<dbReference type="AlphaFoldDB" id="A0AAN7G0I6"/>
<proteinExistence type="predicted"/>
<organism evidence="3 4">
    <name type="scientific">Quercus rubra</name>
    <name type="common">Northern red oak</name>
    <name type="synonym">Quercus borealis</name>
    <dbReference type="NCBI Taxonomy" id="3512"/>
    <lineage>
        <taxon>Eukaryota</taxon>
        <taxon>Viridiplantae</taxon>
        <taxon>Streptophyta</taxon>
        <taxon>Embryophyta</taxon>
        <taxon>Tracheophyta</taxon>
        <taxon>Spermatophyta</taxon>
        <taxon>Magnoliopsida</taxon>
        <taxon>eudicotyledons</taxon>
        <taxon>Gunneridae</taxon>
        <taxon>Pentapetalae</taxon>
        <taxon>rosids</taxon>
        <taxon>fabids</taxon>
        <taxon>Fagales</taxon>
        <taxon>Fagaceae</taxon>
        <taxon>Quercus</taxon>
    </lineage>
</organism>
<dbReference type="PANTHER" id="PTHR34277">
    <property type="entry name" value="CLAVATA3/ESR (CLE)-RELATED PROTEIN 26"/>
    <property type="match status" value="1"/>
</dbReference>
<evidence type="ECO:0000313" key="2">
    <source>
        <dbReference type="EMBL" id="KAK4543744.1"/>
    </source>
</evidence>
<dbReference type="PANTHER" id="PTHR34277:SF1">
    <property type="entry name" value="CLAVATA3_ESR (CLE) GENE FAMILY MEMBER MTCLE20"/>
    <property type="match status" value="1"/>
</dbReference>
<evidence type="ECO:0000313" key="4">
    <source>
        <dbReference type="Proteomes" id="UP001324115"/>
    </source>
</evidence>
<keyword evidence="4" id="KW-1185">Reference proteome</keyword>
<accession>A0AAN7G0I6</accession>
<dbReference type="EMBL" id="JAXUIC010000322">
    <property type="protein sequence ID" value="KAK4543744.1"/>
    <property type="molecule type" value="Genomic_DNA"/>
</dbReference>
<evidence type="ECO:0000313" key="3">
    <source>
        <dbReference type="EMBL" id="KAK4599279.1"/>
    </source>
</evidence>
<feature type="signal peptide" evidence="1">
    <location>
        <begin position="1"/>
        <end position="27"/>
    </location>
</feature>
<comment type="caution">
    <text evidence="3">The sequence shown here is derived from an EMBL/GenBank/DDBJ whole genome shotgun (WGS) entry which is preliminary data.</text>
</comment>
<keyword evidence="1" id="KW-0732">Signal</keyword>
<feature type="chain" id="PRO_5044710669" evidence="1">
    <location>
        <begin position="28"/>
        <end position="78"/>
    </location>
</feature>
<sequence length="78" mass="9003">MHSRKSLQVGLLRKLMVLAFLSLLVCGEKEAATVNVGIKNHSTNMHQRQKHQRLRHSFDVFFSNKRKVPNASDPLHNR</sequence>
<name>A0AAN7G0I6_QUERU</name>
<protein>
    <submittedName>
        <fullName evidence="3">Uncharacterized protein</fullName>
    </submittedName>
</protein>
<dbReference type="InterPro" id="IPR039316">
    <property type="entry name" value="CLE25/26"/>
</dbReference>